<dbReference type="AlphaFoldDB" id="S8DPJ9"/>
<dbReference type="GO" id="GO:0033314">
    <property type="term" value="P:mitotic DNA replication checkpoint signaling"/>
    <property type="evidence" value="ECO:0007669"/>
    <property type="project" value="TreeGrafter"/>
</dbReference>
<evidence type="ECO:0000256" key="7">
    <source>
        <dbReference type="ARBA" id="ARBA00023306"/>
    </source>
</evidence>
<dbReference type="PANTHER" id="PTHR12172">
    <property type="entry name" value="CELL CYCLE CHECKPOINT PROTEIN RAD17"/>
    <property type="match status" value="1"/>
</dbReference>
<dbReference type="GO" id="GO:0006281">
    <property type="term" value="P:DNA repair"/>
    <property type="evidence" value="ECO:0007669"/>
    <property type="project" value="InterPro"/>
</dbReference>
<name>S8DPJ9_9LAMI</name>
<feature type="non-terminal residue" evidence="8">
    <location>
        <position position="1"/>
    </location>
</feature>
<keyword evidence="9" id="KW-1185">Reference proteome</keyword>
<dbReference type="GO" id="GO:0003689">
    <property type="term" value="F:DNA clamp loader activity"/>
    <property type="evidence" value="ECO:0007669"/>
    <property type="project" value="TreeGrafter"/>
</dbReference>
<comment type="caution">
    <text evidence="8">The sequence shown here is derived from an EMBL/GenBank/DDBJ whole genome shotgun (WGS) entry which is preliminary data.</text>
</comment>
<evidence type="ECO:0000256" key="4">
    <source>
        <dbReference type="ARBA" id="ARBA00022763"/>
    </source>
</evidence>
<dbReference type="InterPro" id="IPR027417">
    <property type="entry name" value="P-loop_NTPase"/>
</dbReference>
<dbReference type="GO" id="GO:0005634">
    <property type="term" value="C:nucleus"/>
    <property type="evidence" value="ECO:0007669"/>
    <property type="project" value="UniProtKB-SubCell"/>
</dbReference>
<dbReference type="Pfam" id="PF21960">
    <property type="entry name" value="RCF1-5-like_lid"/>
    <property type="match status" value="1"/>
</dbReference>
<keyword evidence="7" id="KW-0131">Cell cycle</keyword>
<dbReference type="GO" id="GO:0005524">
    <property type="term" value="F:ATP binding"/>
    <property type="evidence" value="ECO:0007669"/>
    <property type="project" value="UniProtKB-KW"/>
</dbReference>
<evidence type="ECO:0000313" key="9">
    <source>
        <dbReference type="Proteomes" id="UP000015453"/>
    </source>
</evidence>
<keyword evidence="4" id="KW-0227">DNA damage</keyword>
<evidence type="ECO:0000256" key="2">
    <source>
        <dbReference type="ARBA" id="ARBA00006168"/>
    </source>
</evidence>
<protein>
    <recommendedName>
        <fullName evidence="10">AAA+ ATPase domain-containing protein</fullName>
    </recommendedName>
</protein>
<dbReference type="GO" id="GO:0003682">
    <property type="term" value="F:chromatin binding"/>
    <property type="evidence" value="ECO:0007669"/>
    <property type="project" value="TreeGrafter"/>
</dbReference>
<feature type="non-terminal residue" evidence="8">
    <location>
        <position position="426"/>
    </location>
</feature>
<keyword evidence="6" id="KW-0539">Nucleus</keyword>
<dbReference type="GO" id="GO:0000077">
    <property type="term" value="P:DNA damage checkpoint signaling"/>
    <property type="evidence" value="ECO:0007669"/>
    <property type="project" value="TreeGrafter"/>
</dbReference>
<reference evidence="8 9" key="1">
    <citation type="journal article" date="2013" name="BMC Genomics">
        <title>The miniature genome of a carnivorous plant Genlisea aurea contains a low number of genes and short non-coding sequences.</title>
        <authorList>
            <person name="Leushkin E.V."/>
            <person name="Sutormin R.A."/>
            <person name="Nabieva E.R."/>
            <person name="Penin A.A."/>
            <person name="Kondrashov A.S."/>
            <person name="Logacheva M.D."/>
        </authorList>
    </citation>
    <scope>NUCLEOTIDE SEQUENCE [LARGE SCALE GENOMIC DNA]</scope>
</reference>
<gene>
    <name evidence="8" type="ORF">M569_13077</name>
</gene>
<accession>S8DPJ9</accession>
<organism evidence="8 9">
    <name type="scientific">Genlisea aurea</name>
    <dbReference type="NCBI Taxonomy" id="192259"/>
    <lineage>
        <taxon>Eukaryota</taxon>
        <taxon>Viridiplantae</taxon>
        <taxon>Streptophyta</taxon>
        <taxon>Embryophyta</taxon>
        <taxon>Tracheophyta</taxon>
        <taxon>Spermatophyta</taxon>
        <taxon>Magnoliopsida</taxon>
        <taxon>eudicotyledons</taxon>
        <taxon>Gunneridae</taxon>
        <taxon>Pentapetalae</taxon>
        <taxon>asterids</taxon>
        <taxon>lamiids</taxon>
        <taxon>Lamiales</taxon>
        <taxon>Lentibulariaceae</taxon>
        <taxon>Genlisea</taxon>
    </lineage>
</organism>
<dbReference type="PANTHER" id="PTHR12172:SF0">
    <property type="entry name" value="CELL CYCLE CHECKPOINT PROTEIN RAD17"/>
    <property type="match status" value="1"/>
</dbReference>
<sequence>GSRCNGDLWVEKYKPGSLEELAVHKKKVEQVKQWFEDRINDHVDKSSRNVIILSGQAGVGKSATIYSIANHLGAEVHEWKAPVPTTWHEHLHNSNSGLHYMSKLDQFESFVEEMSKYGLVSSSSATGSQSPVILLIDDLPVVNGKAPYERLLRCFHFLLRSVRFPTAILFTEYGRCESAEEQYCGYWGELQLSLENAGAFKVAFNPVTSANVKRVLTKICKLERIEVSKENINLIADASEGDIRQAITSLQYFSISSSVPKENKNGPASLPFGKDGTLSLFHALGKFLHNKRDTECSVMSDCGGIILKEKFFRHPLKMDSPEWILSQAHGQARVVADFLHENVVDFVSTEAIEDAWIVDAYLSDSDLLLASTSTRHSGFESMAESAAASVAVRGVLFGNSHPASSRWHSIRRPASWQVEQSTWSNK</sequence>
<evidence type="ECO:0000256" key="6">
    <source>
        <dbReference type="ARBA" id="ARBA00023242"/>
    </source>
</evidence>
<dbReference type="CDD" id="cd18140">
    <property type="entry name" value="HLD_clamp_RFC"/>
    <property type="match status" value="1"/>
</dbReference>
<evidence type="ECO:0000256" key="5">
    <source>
        <dbReference type="ARBA" id="ARBA00022840"/>
    </source>
</evidence>
<dbReference type="Gene3D" id="1.10.8.60">
    <property type="match status" value="1"/>
</dbReference>
<dbReference type="FunFam" id="3.40.50.300:FF:001661">
    <property type="entry name" value="RAD17 checkpoint clamp loader component"/>
    <property type="match status" value="1"/>
</dbReference>
<dbReference type="InterPro" id="IPR004582">
    <property type="entry name" value="Checkpoint_prot_Rad17_Rad24"/>
</dbReference>
<dbReference type="Gene3D" id="3.40.50.300">
    <property type="entry name" value="P-loop containing nucleotide triphosphate hydrolases"/>
    <property type="match status" value="1"/>
</dbReference>
<evidence type="ECO:0008006" key="10">
    <source>
        <dbReference type="Google" id="ProtNLM"/>
    </source>
</evidence>
<dbReference type="InterPro" id="IPR047854">
    <property type="entry name" value="RFC_lid"/>
</dbReference>
<keyword evidence="3" id="KW-0547">Nucleotide-binding</keyword>
<comment type="subcellular location">
    <subcellularLocation>
        <location evidence="1">Nucleus</location>
    </subcellularLocation>
</comment>
<dbReference type="OrthoDB" id="10265971at2759"/>
<dbReference type="EMBL" id="AUSU01006639">
    <property type="protein sequence ID" value="EPS61717.1"/>
    <property type="molecule type" value="Genomic_DNA"/>
</dbReference>
<proteinExistence type="inferred from homology"/>
<evidence type="ECO:0000313" key="8">
    <source>
        <dbReference type="EMBL" id="EPS61717.1"/>
    </source>
</evidence>
<dbReference type="Proteomes" id="UP000015453">
    <property type="component" value="Unassembled WGS sequence"/>
</dbReference>
<evidence type="ECO:0000256" key="3">
    <source>
        <dbReference type="ARBA" id="ARBA00022741"/>
    </source>
</evidence>
<dbReference type="SUPFAM" id="SSF52540">
    <property type="entry name" value="P-loop containing nucleoside triphosphate hydrolases"/>
    <property type="match status" value="1"/>
</dbReference>
<dbReference type="Pfam" id="PF03215">
    <property type="entry name" value="Rad17"/>
    <property type="match status" value="1"/>
</dbReference>
<keyword evidence="5" id="KW-0067">ATP-binding</keyword>
<comment type="similarity">
    <text evidence="2">Belongs to the rad17/RAD24 family.</text>
</comment>
<evidence type="ECO:0000256" key="1">
    <source>
        <dbReference type="ARBA" id="ARBA00004123"/>
    </source>
</evidence>